<sequence>MARRERIFLDGFTAIPELNGVYVQGDPKVIIGDRPVYWKDNHFFLYHNAQLRRYHLSPRRDGDGTDLFGHAYQFQQRGVAVSTDTPTVWREARPDGSWKTILVKTRIDSGDGRWAPVEPPPELLHQFAESVAAARARQQEQELLAQQQAEQKRLLEAERDKEREAARQKTFAEWRDHGPPPVNGLKPKIEEGKVRKETLKRNKTSAESTSGGIKSRRMYFSTDLQTAQKKYFRWKRMMKRKNLRCPKIRRNTSDLAVFKELMISKVYQPFKGSGVLDCFVAKAGDSLLDVGGNVGLACWSYWHFNQVRKGDCYEPSRGCKSGITKNLKALNLNGCAFQYHDCGVGTENAEAPFVDTTNCSRGGSSRSSLAEFARRMRKGADTYTVQIKCFQDILQDHTVVCEDNVARSHAAEHDAVHQVVGFRPPDERVIEGTSAGECSDPGASQCAEVLCKHDWRSSMKQPQVHFWRHACPFHPPRDSRRRFFHKMESPRVFCVSLNASPCFQRFTGGSGPFQFSVTFQVPWNDYSKGDAKVGSSHGGFIFIRN</sequence>
<evidence type="ECO:0000313" key="3">
    <source>
        <dbReference type="Proteomes" id="UP001642484"/>
    </source>
</evidence>
<accession>A0ABP0SWL9</accession>
<dbReference type="SUPFAM" id="SSF53335">
    <property type="entry name" value="S-adenosyl-L-methionine-dependent methyltransferases"/>
    <property type="match status" value="1"/>
</dbReference>
<comment type="caution">
    <text evidence="2">The sequence shown here is derived from an EMBL/GenBank/DDBJ whole genome shotgun (WGS) entry which is preliminary data.</text>
</comment>
<evidence type="ECO:0008006" key="4">
    <source>
        <dbReference type="Google" id="ProtNLM"/>
    </source>
</evidence>
<dbReference type="Proteomes" id="UP001642484">
    <property type="component" value="Unassembled WGS sequence"/>
</dbReference>
<keyword evidence="1" id="KW-0175">Coiled coil</keyword>
<dbReference type="InterPro" id="IPR029063">
    <property type="entry name" value="SAM-dependent_MTases_sf"/>
</dbReference>
<name>A0ABP0SWL9_9DINO</name>
<evidence type="ECO:0000256" key="1">
    <source>
        <dbReference type="SAM" id="Coils"/>
    </source>
</evidence>
<dbReference type="Gene3D" id="3.40.50.150">
    <property type="entry name" value="Vaccinia Virus protein VP39"/>
    <property type="match status" value="1"/>
</dbReference>
<dbReference type="EMBL" id="CAXAMN010028506">
    <property type="protein sequence ID" value="CAK9116792.1"/>
    <property type="molecule type" value="Genomic_DNA"/>
</dbReference>
<feature type="coiled-coil region" evidence="1">
    <location>
        <begin position="133"/>
        <end position="165"/>
    </location>
</feature>
<keyword evidence="3" id="KW-1185">Reference proteome</keyword>
<proteinExistence type="predicted"/>
<protein>
    <recommendedName>
        <fullName evidence="4">Methyltransferase FkbM domain-containing protein</fullName>
    </recommendedName>
</protein>
<organism evidence="2 3">
    <name type="scientific">Durusdinium trenchii</name>
    <dbReference type="NCBI Taxonomy" id="1381693"/>
    <lineage>
        <taxon>Eukaryota</taxon>
        <taxon>Sar</taxon>
        <taxon>Alveolata</taxon>
        <taxon>Dinophyceae</taxon>
        <taxon>Suessiales</taxon>
        <taxon>Symbiodiniaceae</taxon>
        <taxon>Durusdinium</taxon>
    </lineage>
</organism>
<gene>
    <name evidence="2" type="ORF">CCMP2556_LOCUS54272</name>
</gene>
<evidence type="ECO:0000313" key="2">
    <source>
        <dbReference type="EMBL" id="CAK9116792.1"/>
    </source>
</evidence>
<reference evidence="2 3" key="1">
    <citation type="submission" date="2024-02" db="EMBL/GenBank/DDBJ databases">
        <authorList>
            <person name="Chen Y."/>
            <person name="Shah S."/>
            <person name="Dougan E. K."/>
            <person name="Thang M."/>
            <person name="Chan C."/>
        </authorList>
    </citation>
    <scope>NUCLEOTIDE SEQUENCE [LARGE SCALE GENOMIC DNA]</scope>
</reference>